<accession>A0ABQ3XDV1</accession>
<name>A0ABQ3XDV1_9ACTN</name>
<keyword evidence="2" id="KW-1185">Reference proteome</keyword>
<protein>
    <submittedName>
        <fullName evidence="1">Uncharacterized protein</fullName>
    </submittedName>
</protein>
<sequence length="483" mass="52850">MLQPATDLGFAQRVKALACTAPLHDLDNRKNQVQTADFSVYQMSELALNAIDLVTLAMDFDAGAPPELIVTGVAGFAARQAPLRAGGEHLRAARWVLESLLNVGSADRGFRAVYGMTAGDGSYQRFEFDFKLLEEVVGPDGSIFLRATNEAVNVLVGALELDIESAQIAADLRLETLIRRGRLSDAQSAAQSARYRTIQYGEKLRQRLEATERDVRTVDWLHEMPKFIAEALEHIAARYRAENAIMTNITEVRDTADTPATKLQAAKLVDVVRDCLRRHEQLQAALQGAGRRFRAQQDRQTFAPGSSVATLDLHAQLLVPALGLPVRDAEPVLSGYVGRSAGVHVPDAVRLLDLFTALITPPAERELLGEPVEEPDLDEAPEEPPFPAECYELLDGLLDLDPEAPRRLSGLLDEARRLHPELPHLVVVRVVALAAQEINPALRHNLPGVYVAVDDGTPLMDAEYGGADLIVARARVEKEEVMA</sequence>
<organism evidence="1 2">
    <name type="scientific">Actinoplanes couchii</name>
    <dbReference type="NCBI Taxonomy" id="403638"/>
    <lineage>
        <taxon>Bacteria</taxon>
        <taxon>Bacillati</taxon>
        <taxon>Actinomycetota</taxon>
        <taxon>Actinomycetes</taxon>
        <taxon>Micromonosporales</taxon>
        <taxon>Micromonosporaceae</taxon>
        <taxon>Actinoplanes</taxon>
    </lineage>
</organism>
<dbReference type="RefSeq" id="WP_203798528.1">
    <property type="nucleotide sequence ID" value="NZ_BAAAQE010000018.1"/>
</dbReference>
<comment type="caution">
    <text evidence="1">The sequence shown here is derived from an EMBL/GenBank/DDBJ whole genome shotgun (WGS) entry which is preliminary data.</text>
</comment>
<proteinExistence type="predicted"/>
<dbReference type="EMBL" id="BOMG01000061">
    <property type="protein sequence ID" value="GID56656.1"/>
    <property type="molecule type" value="Genomic_DNA"/>
</dbReference>
<gene>
    <name evidence="1" type="ORF">Aco03nite_050600</name>
</gene>
<evidence type="ECO:0000313" key="1">
    <source>
        <dbReference type="EMBL" id="GID56656.1"/>
    </source>
</evidence>
<dbReference type="Proteomes" id="UP000612282">
    <property type="component" value="Unassembled WGS sequence"/>
</dbReference>
<reference evidence="1 2" key="1">
    <citation type="submission" date="2021-01" db="EMBL/GenBank/DDBJ databases">
        <title>Whole genome shotgun sequence of Actinoplanes couchii NBRC 106145.</title>
        <authorList>
            <person name="Komaki H."/>
            <person name="Tamura T."/>
        </authorList>
    </citation>
    <scope>NUCLEOTIDE SEQUENCE [LARGE SCALE GENOMIC DNA]</scope>
    <source>
        <strain evidence="1 2">NBRC 106145</strain>
    </source>
</reference>
<evidence type="ECO:0000313" key="2">
    <source>
        <dbReference type="Proteomes" id="UP000612282"/>
    </source>
</evidence>